<evidence type="ECO:0000256" key="2">
    <source>
        <dbReference type="ARBA" id="ARBA00023125"/>
    </source>
</evidence>
<gene>
    <name evidence="4" type="ORF">IAA47_08595</name>
</gene>
<dbReference type="Pfam" id="PF00216">
    <property type="entry name" value="Bac_DNA_binding"/>
    <property type="match status" value="1"/>
</dbReference>
<protein>
    <submittedName>
        <fullName evidence="4">HU family DNA-binding protein</fullName>
    </submittedName>
</protein>
<dbReference type="PANTHER" id="PTHR33175:SF3">
    <property type="entry name" value="DNA-BINDING PROTEIN HU-BETA"/>
    <property type="match status" value="1"/>
</dbReference>
<dbReference type="CDD" id="cd13831">
    <property type="entry name" value="HU"/>
    <property type="match status" value="1"/>
</dbReference>
<dbReference type="Gene3D" id="4.10.520.10">
    <property type="entry name" value="IHF-like DNA-binding proteins"/>
    <property type="match status" value="1"/>
</dbReference>
<comment type="similarity">
    <text evidence="3">Belongs to the bacterial histone-like protein family.</text>
</comment>
<reference evidence="4" key="1">
    <citation type="journal article" date="2021" name="PeerJ">
        <title>Extensive microbial diversity within the chicken gut microbiome revealed by metagenomics and culture.</title>
        <authorList>
            <person name="Gilroy R."/>
            <person name="Ravi A."/>
            <person name="Getino M."/>
            <person name="Pursley I."/>
            <person name="Horton D.L."/>
            <person name="Alikhan N.F."/>
            <person name="Baker D."/>
            <person name="Gharbi K."/>
            <person name="Hall N."/>
            <person name="Watson M."/>
            <person name="Adriaenssens E.M."/>
            <person name="Foster-Nyarko E."/>
            <person name="Jarju S."/>
            <person name="Secka A."/>
            <person name="Antonio M."/>
            <person name="Oren A."/>
            <person name="Chaudhuri R.R."/>
            <person name="La Ragione R."/>
            <person name="Hildebrand F."/>
            <person name="Pallen M.J."/>
        </authorList>
    </citation>
    <scope>NUCLEOTIDE SEQUENCE</scope>
    <source>
        <strain evidence="4">A6-441</strain>
    </source>
</reference>
<dbReference type="GO" id="GO:0030527">
    <property type="term" value="F:structural constituent of chromatin"/>
    <property type="evidence" value="ECO:0007669"/>
    <property type="project" value="InterPro"/>
</dbReference>
<dbReference type="InterPro" id="IPR000119">
    <property type="entry name" value="Hist_DNA-bd"/>
</dbReference>
<keyword evidence="1" id="KW-0226">DNA condensation</keyword>
<evidence type="ECO:0000313" key="4">
    <source>
        <dbReference type="EMBL" id="MBU3843019.1"/>
    </source>
</evidence>
<dbReference type="EMBL" id="JAHLFN010000076">
    <property type="protein sequence ID" value="MBU3843019.1"/>
    <property type="molecule type" value="Genomic_DNA"/>
</dbReference>
<dbReference type="Proteomes" id="UP000724657">
    <property type="component" value="Unassembled WGS sequence"/>
</dbReference>
<reference evidence="4" key="2">
    <citation type="submission" date="2021-04" db="EMBL/GenBank/DDBJ databases">
        <authorList>
            <person name="Gilroy R."/>
        </authorList>
    </citation>
    <scope>NUCLEOTIDE SEQUENCE</scope>
    <source>
        <strain evidence="4">A6-441</strain>
    </source>
</reference>
<dbReference type="SMART" id="SM00411">
    <property type="entry name" value="BHL"/>
    <property type="match status" value="1"/>
</dbReference>
<evidence type="ECO:0000313" key="5">
    <source>
        <dbReference type="Proteomes" id="UP000724657"/>
    </source>
</evidence>
<dbReference type="PRINTS" id="PR01727">
    <property type="entry name" value="DNABINDINGHU"/>
</dbReference>
<proteinExistence type="inferred from homology"/>
<keyword evidence="2 4" id="KW-0238">DNA-binding</keyword>
<comment type="caution">
    <text evidence="4">The sequence shown here is derived from an EMBL/GenBank/DDBJ whole genome shotgun (WGS) entry which is preliminary data.</text>
</comment>
<evidence type="ECO:0000256" key="1">
    <source>
        <dbReference type="ARBA" id="ARBA00023067"/>
    </source>
</evidence>
<dbReference type="SUPFAM" id="SSF47729">
    <property type="entry name" value="IHF-like DNA-binding proteins"/>
    <property type="match status" value="1"/>
</dbReference>
<sequence>MTKKEFIDLYAEKGNLTKKEAEKGINLFLASVEEALVKGEEVSFVGWGKWEIVERAGRDVRNPRTKEIIKIEPKKIVKFKTGKILADKIK</sequence>
<dbReference type="GO" id="GO:0030261">
    <property type="term" value="P:chromosome condensation"/>
    <property type="evidence" value="ECO:0007669"/>
    <property type="project" value="UniProtKB-KW"/>
</dbReference>
<dbReference type="InterPro" id="IPR010992">
    <property type="entry name" value="IHF-like_DNA-bd_dom_sf"/>
</dbReference>
<organism evidence="4 5">
    <name type="scientific">Candidatus Fusobacterium pullicola</name>
    <dbReference type="NCBI Taxonomy" id="2838601"/>
    <lineage>
        <taxon>Bacteria</taxon>
        <taxon>Fusobacteriati</taxon>
        <taxon>Fusobacteriota</taxon>
        <taxon>Fusobacteriia</taxon>
        <taxon>Fusobacteriales</taxon>
        <taxon>Fusobacteriaceae</taxon>
        <taxon>Fusobacterium</taxon>
    </lineage>
</organism>
<dbReference type="GO" id="GO:0005829">
    <property type="term" value="C:cytosol"/>
    <property type="evidence" value="ECO:0007669"/>
    <property type="project" value="TreeGrafter"/>
</dbReference>
<dbReference type="GO" id="GO:0003677">
    <property type="term" value="F:DNA binding"/>
    <property type="evidence" value="ECO:0007669"/>
    <property type="project" value="UniProtKB-KW"/>
</dbReference>
<dbReference type="AlphaFoldDB" id="A0A9E2L0Y3"/>
<evidence type="ECO:0000256" key="3">
    <source>
        <dbReference type="RuleBase" id="RU003939"/>
    </source>
</evidence>
<name>A0A9E2L0Y3_9FUSO</name>
<dbReference type="PANTHER" id="PTHR33175">
    <property type="entry name" value="DNA-BINDING PROTEIN HU"/>
    <property type="match status" value="1"/>
</dbReference>
<accession>A0A9E2L0Y3</accession>